<feature type="compositionally biased region" description="Basic and acidic residues" evidence="8">
    <location>
        <begin position="268"/>
        <end position="278"/>
    </location>
</feature>
<protein>
    <submittedName>
        <fullName evidence="12">Response regulator</fullName>
    </submittedName>
</protein>
<evidence type="ECO:0000256" key="3">
    <source>
        <dbReference type="ARBA" id="ARBA00023015"/>
    </source>
</evidence>
<feature type="region of interest" description="Disordered" evidence="8">
    <location>
        <begin position="341"/>
        <end position="386"/>
    </location>
</feature>
<feature type="compositionally biased region" description="Low complexity" evidence="8">
    <location>
        <begin position="209"/>
        <end position="248"/>
    </location>
</feature>
<dbReference type="InterPro" id="IPR001789">
    <property type="entry name" value="Sig_transdc_resp-reg_receiver"/>
</dbReference>
<feature type="compositionally biased region" description="Low complexity" evidence="8">
    <location>
        <begin position="281"/>
        <end position="295"/>
    </location>
</feature>
<feature type="domain" description="GGDEF" evidence="10">
    <location>
        <begin position="551"/>
        <end position="684"/>
    </location>
</feature>
<feature type="modified residue" description="4-aspartylphosphate" evidence="7">
    <location>
        <position position="444"/>
    </location>
</feature>
<sequence>MPVRSRCRCRASRWRVLRSNITDWTYGRSKWNRTLRSWRSGRMKEGNGMNKYMNKYQKLFVGQMEENLGRMLAPDARTDERSVYRLLHSIKGTSGTIGLQAWYESALRLLERFREDGERTFGGAELSAELAELSALLDAALETEPPARPYPPLPEAPGAGAHSGASAGGGGGANGGASADASAGDRPGAAAGSGTGEEDARAAREAAERTAAAANGPQAGAPAGSAPNAGAHSGPAPEAGPEAGAAPETPSPEASPPGGKIRGLAASLRERLGRRTEQPDEAAQAAADPGDAAGQRKPSTYEAGSSDREASSALPSSDFPPSAVLPSTVSPSALPPSAVLPSTVSPSALPPSAGPQSAGPPSASSPALPPSAMPSPAAASAGGSFGTLPESSEGTVLLLDDDLGLLALLKDVLEERGFTVFATPRFDKAVEWFYEMRPDCAVLDVLLPGQSGFELIGRLRELCDRYMIPIVLMTAKSDDETRLRAYEEGADDFLTKPMNPEEFVVRIRRLTRRRRRITGQLLLDQTTGAYGMPFLERELTRQIGLLEPGGEPLALAAVELEGLRRFNERTGYREGDRLLRAFSDAVRRQLRPRDVWARDRSNRFYLLQPGLEAGRSAEFLREILQADRLGPLGFDESEAICGVVDVGADDTQQEALSGALRALETSAERSGLPRGQEGSAGTAASRQLRLALIDDDPLIRTILERQLQSLEEEYPIDIRSFADGEEFLSDPWHAEGSRYLLVLDRMMPRMNGMEVLARLRSGDYAPVYTVLMLTGVGDERGIAEAIRAGTDDYMTKPFSMVELEARVRRLIGKVGMPS</sequence>
<dbReference type="Gene3D" id="3.40.50.2300">
    <property type="match status" value="2"/>
</dbReference>
<evidence type="ECO:0000256" key="2">
    <source>
        <dbReference type="ARBA" id="ARBA00023012"/>
    </source>
</evidence>
<dbReference type="PROSITE" id="PS50894">
    <property type="entry name" value="HPT"/>
    <property type="match status" value="1"/>
</dbReference>
<accession>A0A4Y6UZG5</accession>
<keyword evidence="2" id="KW-0902">Two-component regulatory system</keyword>
<dbReference type="InterPro" id="IPR008207">
    <property type="entry name" value="Sig_transdc_His_kin_Hpt_dom"/>
</dbReference>
<evidence type="ECO:0000259" key="10">
    <source>
        <dbReference type="PROSITE" id="PS50887"/>
    </source>
</evidence>
<feature type="modified residue" description="4-aspartylphosphate" evidence="7">
    <location>
        <position position="744"/>
    </location>
</feature>
<evidence type="ECO:0000259" key="9">
    <source>
        <dbReference type="PROSITE" id="PS50110"/>
    </source>
</evidence>
<dbReference type="InterPro" id="IPR036641">
    <property type="entry name" value="HPT_dom_sf"/>
</dbReference>
<gene>
    <name evidence="12" type="ORF">FFV09_13380</name>
</gene>
<dbReference type="SUPFAM" id="SSF52172">
    <property type="entry name" value="CheY-like"/>
    <property type="match status" value="2"/>
</dbReference>
<dbReference type="KEGG" id="saca:FFV09_13380"/>
<feature type="modified residue" description="Phosphohistidine" evidence="6">
    <location>
        <position position="88"/>
    </location>
</feature>
<feature type="compositionally biased region" description="Low complexity" evidence="8">
    <location>
        <begin position="156"/>
        <end position="165"/>
    </location>
</feature>
<organism evidence="12 13">
    <name type="scientific">Saccharibacillus brassicae</name>
    <dbReference type="NCBI Taxonomy" id="2583377"/>
    <lineage>
        <taxon>Bacteria</taxon>
        <taxon>Bacillati</taxon>
        <taxon>Bacillota</taxon>
        <taxon>Bacilli</taxon>
        <taxon>Bacillales</taxon>
        <taxon>Paenibacillaceae</taxon>
        <taxon>Saccharibacillus</taxon>
    </lineage>
</organism>
<dbReference type="SUPFAM" id="SSF55073">
    <property type="entry name" value="Nucleotide cyclase"/>
    <property type="match status" value="1"/>
</dbReference>
<proteinExistence type="predicted"/>
<keyword evidence="5" id="KW-0804">Transcription</keyword>
<evidence type="ECO:0000313" key="13">
    <source>
        <dbReference type="Proteomes" id="UP000316968"/>
    </source>
</evidence>
<dbReference type="InterPro" id="IPR011006">
    <property type="entry name" value="CheY-like_superfamily"/>
</dbReference>
<dbReference type="Pfam" id="PF00072">
    <property type="entry name" value="Response_reg"/>
    <property type="match status" value="2"/>
</dbReference>
<keyword evidence="13" id="KW-1185">Reference proteome</keyword>
<evidence type="ECO:0000256" key="5">
    <source>
        <dbReference type="ARBA" id="ARBA00023163"/>
    </source>
</evidence>
<dbReference type="Gene3D" id="3.30.70.270">
    <property type="match status" value="1"/>
</dbReference>
<feature type="compositionally biased region" description="Basic and acidic residues" evidence="8">
    <location>
        <begin position="198"/>
        <end position="208"/>
    </location>
</feature>
<feature type="compositionally biased region" description="Pro residues" evidence="8">
    <location>
        <begin position="146"/>
        <end position="155"/>
    </location>
</feature>
<dbReference type="EMBL" id="CP041217">
    <property type="protein sequence ID" value="QDH21751.1"/>
    <property type="molecule type" value="Genomic_DNA"/>
</dbReference>
<dbReference type="Pfam" id="PF00990">
    <property type="entry name" value="GGDEF"/>
    <property type="match status" value="1"/>
</dbReference>
<dbReference type="SMART" id="SM00448">
    <property type="entry name" value="REC"/>
    <property type="match status" value="2"/>
</dbReference>
<dbReference type="AlphaFoldDB" id="A0A4Y6UZG5"/>
<dbReference type="Gene3D" id="1.20.120.160">
    <property type="entry name" value="HPT domain"/>
    <property type="match status" value="1"/>
</dbReference>
<dbReference type="SMART" id="SM00267">
    <property type="entry name" value="GGDEF"/>
    <property type="match status" value="1"/>
</dbReference>
<dbReference type="GO" id="GO:0000976">
    <property type="term" value="F:transcription cis-regulatory region binding"/>
    <property type="evidence" value="ECO:0007669"/>
    <property type="project" value="TreeGrafter"/>
</dbReference>
<dbReference type="InterPro" id="IPR043128">
    <property type="entry name" value="Rev_trsase/Diguanyl_cyclase"/>
</dbReference>
<keyword evidence="4" id="KW-0238">DNA-binding</keyword>
<keyword evidence="3" id="KW-0805">Transcription regulation</keyword>
<dbReference type="PANTHER" id="PTHR48111:SF1">
    <property type="entry name" value="TWO-COMPONENT RESPONSE REGULATOR ORR33"/>
    <property type="match status" value="1"/>
</dbReference>
<dbReference type="Proteomes" id="UP000316968">
    <property type="component" value="Chromosome"/>
</dbReference>
<dbReference type="InterPro" id="IPR000160">
    <property type="entry name" value="GGDEF_dom"/>
</dbReference>
<evidence type="ECO:0000256" key="1">
    <source>
        <dbReference type="ARBA" id="ARBA00022553"/>
    </source>
</evidence>
<feature type="compositionally biased region" description="Low complexity" evidence="8">
    <location>
        <begin position="176"/>
        <end position="192"/>
    </location>
</feature>
<reference evidence="12 13" key="1">
    <citation type="submission" date="2019-06" db="EMBL/GenBank/DDBJ databases">
        <title>Saccharibacillus brassicae sp. nov., an endophytic bacterium isolated from Chinese cabbage seeds (Brassica pekinensis).</title>
        <authorList>
            <person name="Jiang L."/>
            <person name="Lee J."/>
            <person name="Kim S.W."/>
        </authorList>
    </citation>
    <scope>NUCLEOTIDE SEQUENCE [LARGE SCALE GENOMIC DNA]</scope>
    <source>
        <strain evidence="13">KCTC 43072 / ATSA2</strain>
    </source>
</reference>
<evidence type="ECO:0000256" key="6">
    <source>
        <dbReference type="PROSITE-ProRule" id="PRU00110"/>
    </source>
</evidence>
<dbReference type="OrthoDB" id="9759607at2"/>
<evidence type="ECO:0000256" key="4">
    <source>
        <dbReference type="ARBA" id="ARBA00023125"/>
    </source>
</evidence>
<dbReference type="SUPFAM" id="SSF47226">
    <property type="entry name" value="Histidine-containing phosphotransfer domain, HPT domain"/>
    <property type="match status" value="1"/>
</dbReference>
<feature type="domain" description="Response regulatory" evidence="9">
    <location>
        <begin position="395"/>
        <end position="511"/>
    </location>
</feature>
<dbReference type="CDD" id="cd17574">
    <property type="entry name" value="REC_OmpR"/>
    <property type="match status" value="1"/>
</dbReference>
<evidence type="ECO:0000313" key="12">
    <source>
        <dbReference type="EMBL" id="QDH21751.1"/>
    </source>
</evidence>
<dbReference type="GO" id="GO:0000156">
    <property type="term" value="F:phosphorelay response regulator activity"/>
    <property type="evidence" value="ECO:0007669"/>
    <property type="project" value="TreeGrafter"/>
</dbReference>
<dbReference type="InterPro" id="IPR039420">
    <property type="entry name" value="WalR-like"/>
</dbReference>
<feature type="region of interest" description="Disordered" evidence="8">
    <location>
        <begin position="144"/>
        <end position="329"/>
    </location>
</feature>
<dbReference type="InterPro" id="IPR029787">
    <property type="entry name" value="Nucleotide_cyclase"/>
</dbReference>
<dbReference type="PROSITE" id="PS50110">
    <property type="entry name" value="RESPONSE_REGULATORY"/>
    <property type="match status" value="2"/>
</dbReference>
<feature type="domain" description="Response regulatory" evidence="9">
    <location>
        <begin position="689"/>
        <end position="811"/>
    </location>
</feature>
<evidence type="ECO:0000256" key="7">
    <source>
        <dbReference type="PROSITE-ProRule" id="PRU00169"/>
    </source>
</evidence>
<feature type="compositionally biased region" description="Gly residues" evidence="8">
    <location>
        <begin position="166"/>
        <end position="175"/>
    </location>
</feature>
<dbReference type="PANTHER" id="PTHR48111">
    <property type="entry name" value="REGULATOR OF RPOS"/>
    <property type="match status" value="1"/>
</dbReference>
<evidence type="ECO:0000259" key="11">
    <source>
        <dbReference type="PROSITE" id="PS50894"/>
    </source>
</evidence>
<feature type="domain" description="HPt" evidence="11">
    <location>
        <begin position="49"/>
        <end position="140"/>
    </location>
</feature>
<dbReference type="GO" id="GO:0032993">
    <property type="term" value="C:protein-DNA complex"/>
    <property type="evidence" value="ECO:0007669"/>
    <property type="project" value="TreeGrafter"/>
</dbReference>
<dbReference type="Pfam" id="PF01627">
    <property type="entry name" value="Hpt"/>
    <property type="match status" value="1"/>
</dbReference>
<dbReference type="GO" id="GO:0005829">
    <property type="term" value="C:cytosol"/>
    <property type="evidence" value="ECO:0007669"/>
    <property type="project" value="TreeGrafter"/>
</dbReference>
<evidence type="ECO:0000256" key="8">
    <source>
        <dbReference type="SAM" id="MobiDB-lite"/>
    </source>
</evidence>
<name>A0A4Y6UZG5_SACBS</name>
<keyword evidence="1 7" id="KW-0597">Phosphoprotein</keyword>
<dbReference type="GO" id="GO:0006355">
    <property type="term" value="P:regulation of DNA-templated transcription"/>
    <property type="evidence" value="ECO:0007669"/>
    <property type="project" value="TreeGrafter"/>
</dbReference>
<feature type="compositionally biased region" description="Low complexity" evidence="8">
    <location>
        <begin position="354"/>
        <end position="366"/>
    </location>
</feature>
<dbReference type="PROSITE" id="PS50887">
    <property type="entry name" value="GGDEF"/>
    <property type="match status" value="1"/>
</dbReference>